<organism evidence="2 3">
    <name type="scientific">Shewanella psychrophila</name>
    <dbReference type="NCBI Taxonomy" id="225848"/>
    <lineage>
        <taxon>Bacteria</taxon>
        <taxon>Pseudomonadati</taxon>
        <taxon>Pseudomonadota</taxon>
        <taxon>Gammaproteobacteria</taxon>
        <taxon>Alteromonadales</taxon>
        <taxon>Shewanellaceae</taxon>
        <taxon>Shewanella</taxon>
    </lineage>
</organism>
<evidence type="ECO:0000256" key="1">
    <source>
        <dbReference type="SAM" id="SignalP"/>
    </source>
</evidence>
<name>A0A1S6HIR7_9GAMM</name>
<feature type="signal peptide" evidence="1">
    <location>
        <begin position="1"/>
        <end position="18"/>
    </location>
</feature>
<keyword evidence="1" id="KW-0732">Signal</keyword>
<dbReference type="KEGG" id="spsw:Sps_00196"/>
<dbReference type="PROSITE" id="PS51257">
    <property type="entry name" value="PROKAR_LIPOPROTEIN"/>
    <property type="match status" value="1"/>
</dbReference>
<dbReference type="Proteomes" id="UP000189545">
    <property type="component" value="Chromosome"/>
</dbReference>
<sequence>MRTIVMSALVLCFVSGCATNLNKIDSSPDKRTIIAYSDSGANVLLPWSSTNRTRIEKVDGEDVSDFFTE</sequence>
<evidence type="ECO:0000313" key="3">
    <source>
        <dbReference type="Proteomes" id="UP000189545"/>
    </source>
</evidence>
<dbReference type="AlphaFoldDB" id="A0A1S6HIR7"/>
<evidence type="ECO:0000313" key="2">
    <source>
        <dbReference type="EMBL" id="AQS35416.1"/>
    </source>
</evidence>
<reference evidence="2 3" key="1">
    <citation type="submission" date="2016-03" db="EMBL/GenBank/DDBJ databases">
        <title>Complete genome sequence of Shewanella psychrophila WP2, a deep sea bacterium isolated from west Pacific sediment.</title>
        <authorList>
            <person name="Xu G."/>
            <person name="Jian H."/>
        </authorList>
    </citation>
    <scope>NUCLEOTIDE SEQUENCE [LARGE SCALE GENOMIC DNA]</scope>
    <source>
        <strain evidence="2 3">WP2</strain>
    </source>
</reference>
<dbReference type="EMBL" id="CP014782">
    <property type="protein sequence ID" value="AQS35416.1"/>
    <property type="molecule type" value="Genomic_DNA"/>
</dbReference>
<feature type="chain" id="PRO_5013181811" evidence="1">
    <location>
        <begin position="19"/>
        <end position="69"/>
    </location>
</feature>
<keyword evidence="3" id="KW-1185">Reference proteome</keyword>
<gene>
    <name evidence="2" type="ORF">Sps_00196</name>
</gene>
<proteinExistence type="predicted"/>
<dbReference type="OrthoDB" id="7058190at2"/>
<protein>
    <submittedName>
        <fullName evidence="2">Uncharacterized protein</fullName>
    </submittedName>
</protein>
<accession>A0A1S6HIR7</accession>
<dbReference type="RefSeq" id="WP_077750772.1">
    <property type="nucleotide sequence ID" value="NZ_CP014782.1"/>
</dbReference>